<dbReference type="RefSeq" id="WP_188614186.1">
    <property type="nucleotide sequence ID" value="NZ_BMJT01000003.1"/>
</dbReference>
<reference evidence="1" key="1">
    <citation type="journal article" date="2014" name="Int. J. Syst. Evol. Microbiol.">
        <title>Complete genome sequence of Corynebacterium casei LMG S-19264T (=DSM 44701T), isolated from a smear-ripened cheese.</title>
        <authorList>
            <consortium name="US DOE Joint Genome Institute (JGI-PGF)"/>
            <person name="Walter F."/>
            <person name="Albersmeier A."/>
            <person name="Kalinowski J."/>
            <person name="Ruckert C."/>
        </authorList>
    </citation>
    <scope>NUCLEOTIDE SEQUENCE</scope>
    <source>
        <strain evidence="1">CGMCC 1.15760</strain>
    </source>
</reference>
<evidence type="ECO:0000313" key="1">
    <source>
        <dbReference type="EMBL" id="GGG19764.1"/>
    </source>
</evidence>
<dbReference type="PANTHER" id="PTHR35861:SF2">
    <property type="entry name" value="FELS-2 PROPHAGE PROTEIN"/>
    <property type="match status" value="1"/>
</dbReference>
<evidence type="ECO:0008006" key="3">
    <source>
        <dbReference type="Google" id="ProtNLM"/>
    </source>
</evidence>
<organism evidence="1 2">
    <name type="scientific">Lysinibacillus alkalisoli</name>
    <dbReference type="NCBI Taxonomy" id="1911548"/>
    <lineage>
        <taxon>Bacteria</taxon>
        <taxon>Bacillati</taxon>
        <taxon>Bacillota</taxon>
        <taxon>Bacilli</taxon>
        <taxon>Bacillales</taxon>
        <taxon>Bacillaceae</taxon>
        <taxon>Lysinibacillus</taxon>
    </lineage>
</organism>
<gene>
    <name evidence="1" type="ORF">GCM10007425_12730</name>
</gene>
<sequence length="484" mass="53403">MYKHGVYTSEVPTSLVPPANTSAGLTVVVGTAPIHLAKAPVAPNTATLCYNLSEATEQFGYSDDWEKYTLCEAMSSHFKAHSVAPLVLINVLDNKEHIAAVENEELYFDAKLRVTLLEAGVLKDSIELTAGSTKFEALRDYVAAFTNDGELIITIIEESDLAAAIAKKTQVVAKYDKLAPEAITKKDIIGGIDVESGQPFGLECVDTVFPRTRLIPGQIIAPGYSTDVEVATVMAAKTSNLNGHFSAMALTDIDTAIIKKYTDAPAWKEKNNYVDPRQIVCWPKIALGSKQYHLSTQLASLICKVDSINDDIPTENPSNKNLKMNAAVLKDGNEVLLGPTQANYLNGQGIVTTLNFIGGQKAWGERTGAYPANTDPKDTFINIRRMFNWITNQLVMTWWQKIDTNTSRRMIESIIDSNNVWLNGLASRGYILGGRVAFLRDENPTTDLLDGINRFHVYLAPPPPMRVMDFILEYDPKYMETLFV</sequence>
<protein>
    <recommendedName>
        <fullName evidence="3">Phage tail protein</fullName>
    </recommendedName>
</protein>
<proteinExistence type="predicted"/>
<dbReference type="PANTHER" id="PTHR35861">
    <property type="match status" value="1"/>
</dbReference>
<dbReference type="Proteomes" id="UP000616608">
    <property type="component" value="Unassembled WGS sequence"/>
</dbReference>
<dbReference type="InterPro" id="IPR052042">
    <property type="entry name" value="Tail_sheath_structural"/>
</dbReference>
<accession>A0A917LG63</accession>
<dbReference type="EMBL" id="BMJT01000003">
    <property type="protein sequence ID" value="GGG19764.1"/>
    <property type="molecule type" value="Genomic_DNA"/>
</dbReference>
<dbReference type="AlphaFoldDB" id="A0A917LG63"/>
<evidence type="ECO:0000313" key="2">
    <source>
        <dbReference type="Proteomes" id="UP000616608"/>
    </source>
</evidence>
<name>A0A917LG63_9BACI</name>
<comment type="caution">
    <text evidence="1">The sequence shown here is derived from an EMBL/GenBank/DDBJ whole genome shotgun (WGS) entry which is preliminary data.</text>
</comment>
<reference evidence="1" key="2">
    <citation type="submission" date="2020-09" db="EMBL/GenBank/DDBJ databases">
        <authorList>
            <person name="Sun Q."/>
            <person name="Zhou Y."/>
        </authorList>
    </citation>
    <scope>NUCLEOTIDE SEQUENCE</scope>
    <source>
        <strain evidence="1">CGMCC 1.15760</strain>
    </source>
</reference>
<keyword evidence="2" id="KW-1185">Reference proteome</keyword>